<name>A0ABQ8V7R9_9AGAR</name>
<reference evidence="2" key="1">
    <citation type="submission" date="2022-08" db="EMBL/GenBank/DDBJ databases">
        <title>A Global Phylogenomic Analysis of the Shiitake Genus Lentinula.</title>
        <authorList>
            <consortium name="DOE Joint Genome Institute"/>
            <person name="Sierra-Patev S."/>
            <person name="Min B."/>
            <person name="Naranjo-Ortiz M."/>
            <person name="Looney B."/>
            <person name="Konkel Z."/>
            <person name="Slot J.C."/>
            <person name="Sakamoto Y."/>
            <person name="Steenwyk J.L."/>
            <person name="Rokas A."/>
            <person name="Carro J."/>
            <person name="Camarero S."/>
            <person name="Ferreira P."/>
            <person name="Molpeceres G."/>
            <person name="Ruiz-Duenas F.J."/>
            <person name="Serrano A."/>
            <person name="Henrissat B."/>
            <person name="Drula E."/>
            <person name="Hughes K.W."/>
            <person name="Mata J.L."/>
            <person name="Ishikawa N.K."/>
            <person name="Vargas-Isla R."/>
            <person name="Ushijima S."/>
            <person name="Smith C.A."/>
            <person name="Ahrendt S."/>
            <person name="Andreopoulos W."/>
            <person name="He G."/>
            <person name="Labutti K."/>
            <person name="Lipzen A."/>
            <person name="Ng V."/>
            <person name="Riley R."/>
            <person name="Sandor L."/>
            <person name="Barry K."/>
            <person name="Martinez A.T."/>
            <person name="Xiao Y."/>
            <person name="Gibbons J.G."/>
            <person name="Terashima K."/>
            <person name="Grigoriev I.V."/>
            <person name="Hibbett D.S."/>
        </authorList>
    </citation>
    <scope>NUCLEOTIDE SEQUENCE</scope>
    <source>
        <strain evidence="2">RHP3577 ss4</strain>
    </source>
</reference>
<evidence type="ECO:0000313" key="2">
    <source>
        <dbReference type="EMBL" id="KAJ4478901.1"/>
    </source>
</evidence>
<accession>A0ABQ8V7R9</accession>
<keyword evidence="3" id="KW-1185">Reference proteome</keyword>
<keyword evidence="1" id="KW-0472">Membrane</keyword>
<dbReference type="EMBL" id="JANVFT010000064">
    <property type="protein sequence ID" value="KAJ4478901.1"/>
    <property type="molecule type" value="Genomic_DNA"/>
</dbReference>
<comment type="caution">
    <text evidence="2">The sequence shown here is derived from an EMBL/GenBank/DDBJ whole genome shotgun (WGS) entry which is preliminary data.</text>
</comment>
<organism evidence="2 3">
    <name type="scientific">Lentinula lateritia</name>
    <dbReference type="NCBI Taxonomy" id="40482"/>
    <lineage>
        <taxon>Eukaryota</taxon>
        <taxon>Fungi</taxon>
        <taxon>Dikarya</taxon>
        <taxon>Basidiomycota</taxon>
        <taxon>Agaricomycotina</taxon>
        <taxon>Agaricomycetes</taxon>
        <taxon>Agaricomycetidae</taxon>
        <taxon>Agaricales</taxon>
        <taxon>Marasmiineae</taxon>
        <taxon>Omphalotaceae</taxon>
        <taxon>Lentinula</taxon>
    </lineage>
</organism>
<sequence length="280" mass="31504">MSLHGSISALWQAIITRNSKLKILRVVNPPRTLTHQVHSAGSLYQSVPPSLQFGVIMVTLLQTLASRLSFFALLLIVLGAIATPLPMFEALNDTTGLLERRAKQAVWLYLKHGYYKPDGTFLDFTGPATRILHHNDEFILFFSHSTEGLWGLRAIKKDQELGDESLEWKLEPVHGILHLASDLLLGMLTFPSEKAKVDFLGPSGLGEGKKGRIYKWEFPGLNALQVYNQIIQLDLGNYVPYEPNHPAWEDFYQAVTEPDGYQGNAWNVKELRQSTKHKAT</sequence>
<proteinExistence type="predicted"/>
<keyword evidence="1" id="KW-1133">Transmembrane helix</keyword>
<feature type="transmembrane region" description="Helical" evidence="1">
    <location>
        <begin position="70"/>
        <end position="91"/>
    </location>
</feature>
<gene>
    <name evidence="2" type="ORF">C8R41DRAFT_869327</name>
</gene>
<protein>
    <submittedName>
        <fullName evidence="2">Uncharacterized protein</fullName>
    </submittedName>
</protein>
<keyword evidence="1" id="KW-0812">Transmembrane</keyword>
<evidence type="ECO:0000313" key="3">
    <source>
        <dbReference type="Proteomes" id="UP001150217"/>
    </source>
</evidence>
<evidence type="ECO:0000256" key="1">
    <source>
        <dbReference type="SAM" id="Phobius"/>
    </source>
</evidence>
<dbReference type="Proteomes" id="UP001150217">
    <property type="component" value="Unassembled WGS sequence"/>
</dbReference>